<dbReference type="CDD" id="cd03768">
    <property type="entry name" value="SR_ResInv"/>
    <property type="match status" value="1"/>
</dbReference>
<organism evidence="8">
    <name type="scientific">Clostridium botulinum</name>
    <dbReference type="NCBI Taxonomy" id="1491"/>
    <lineage>
        <taxon>Bacteria</taxon>
        <taxon>Bacillati</taxon>
        <taxon>Bacillota</taxon>
        <taxon>Clostridia</taxon>
        <taxon>Eubacteriales</taxon>
        <taxon>Clostridiaceae</taxon>
        <taxon>Clostridium</taxon>
    </lineage>
</organism>
<feature type="active site" description="O-(5'-phospho-DNA)-serine intermediate" evidence="5 6">
    <location>
        <position position="13"/>
    </location>
</feature>
<dbReference type="Proteomes" id="UP000785180">
    <property type="component" value="Unassembled WGS sequence"/>
</dbReference>
<dbReference type="GO" id="GO:0003677">
    <property type="term" value="F:DNA binding"/>
    <property type="evidence" value="ECO:0007669"/>
    <property type="project" value="UniProtKB-KW"/>
</dbReference>
<evidence type="ECO:0000256" key="5">
    <source>
        <dbReference type="PIRSR" id="PIRSR606118-50"/>
    </source>
</evidence>
<dbReference type="PROSITE" id="PS00397">
    <property type="entry name" value="RECOMBINASES_1"/>
    <property type="match status" value="1"/>
</dbReference>
<evidence type="ECO:0000256" key="1">
    <source>
        <dbReference type="ARBA" id="ARBA00009913"/>
    </source>
</evidence>
<dbReference type="GO" id="GO:0000150">
    <property type="term" value="F:DNA strand exchange activity"/>
    <property type="evidence" value="ECO:0007669"/>
    <property type="project" value="InterPro"/>
</dbReference>
<dbReference type="AlphaFoldDB" id="A0A6G4DCH6"/>
<evidence type="ECO:0000313" key="8">
    <source>
        <dbReference type="EMBL" id="NFD88677.1"/>
    </source>
</evidence>
<dbReference type="EMBL" id="SWNS01000030">
    <property type="protein sequence ID" value="NFD88677.1"/>
    <property type="molecule type" value="Genomic_DNA"/>
</dbReference>
<dbReference type="GO" id="GO:0015074">
    <property type="term" value="P:DNA integration"/>
    <property type="evidence" value="ECO:0007669"/>
    <property type="project" value="UniProtKB-KW"/>
</dbReference>
<dbReference type="SUPFAM" id="SSF53041">
    <property type="entry name" value="Resolvase-like"/>
    <property type="match status" value="1"/>
</dbReference>
<dbReference type="SMART" id="SM00857">
    <property type="entry name" value="Resolvase"/>
    <property type="match status" value="1"/>
</dbReference>
<dbReference type="Pfam" id="PF00239">
    <property type="entry name" value="Resolvase"/>
    <property type="match status" value="1"/>
</dbReference>
<comment type="similarity">
    <text evidence="1">Belongs to the site-specific recombinase resolvase family.</text>
</comment>
<keyword evidence="4" id="KW-0233">DNA recombination</keyword>
<dbReference type="InterPro" id="IPR006119">
    <property type="entry name" value="Resolv_N"/>
</dbReference>
<name>A0A6G4DCH6_CLOBO</name>
<accession>A0A6G4DCH6</accession>
<dbReference type="InterPro" id="IPR036162">
    <property type="entry name" value="Resolvase-like_N_sf"/>
</dbReference>
<evidence type="ECO:0000256" key="3">
    <source>
        <dbReference type="ARBA" id="ARBA00023125"/>
    </source>
</evidence>
<evidence type="ECO:0000256" key="4">
    <source>
        <dbReference type="ARBA" id="ARBA00023172"/>
    </source>
</evidence>
<keyword evidence="3" id="KW-0238">DNA-binding</keyword>
<reference evidence="8" key="1">
    <citation type="submission" date="2019-04" db="EMBL/GenBank/DDBJ databases">
        <title>Genome sequencing of Clostridium botulinum Groups I-IV and Clostridium butyricum.</title>
        <authorList>
            <person name="Brunt J."/>
            <person name="Van Vliet A.H.M."/>
            <person name="Stringer S.C."/>
            <person name="Carter A.T."/>
            <person name="Peck M.W."/>
        </authorList>
    </citation>
    <scope>NUCLEOTIDE SEQUENCE</scope>
    <source>
        <strain evidence="9">7221C</strain>
        <strain evidence="8">Colworth BL165</strain>
    </source>
</reference>
<dbReference type="InterPro" id="IPR050639">
    <property type="entry name" value="SSR_resolvase"/>
</dbReference>
<dbReference type="PROSITE" id="PS00398">
    <property type="entry name" value="RECOMBINASES_2"/>
    <property type="match status" value="1"/>
</dbReference>
<dbReference type="PROSITE" id="PS51736">
    <property type="entry name" value="RECOMBINASES_3"/>
    <property type="match status" value="1"/>
</dbReference>
<evidence type="ECO:0000256" key="6">
    <source>
        <dbReference type="PROSITE-ProRule" id="PRU10137"/>
    </source>
</evidence>
<evidence type="ECO:0000259" key="7">
    <source>
        <dbReference type="PROSITE" id="PS51736"/>
    </source>
</evidence>
<dbReference type="EMBL" id="SXDK01000039">
    <property type="protein sequence ID" value="NFU61072.1"/>
    <property type="molecule type" value="Genomic_DNA"/>
</dbReference>
<protein>
    <submittedName>
        <fullName evidence="8">Recombinase family protein</fullName>
    </submittedName>
</protein>
<keyword evidence="2" id="KW-0229">DNA integration</keyword>
<feature type="domain" description="Resolvase/invertase-type recombinase catalytic" evidence="7">
    <location>
        <begin position="5"/>
        <end position="150"/>
    </location>
</feature>
<gene>
    <name evidence="8" type="ORF">FCV13_11875</name>
    <name evidence="9" type="ORF">FDF67_13090</name>
</gene>
<comment type="caution">
    <text evidence="8">The sequence shown here is derived from an EMBL/GenBank/DDBJ whole genome shotgun (WGS) entry which is preliminary data.</text>
</comment>
<evidence type="ECO:0000313" key="9">
    <source>
        <dbReference type="EMBL" id="NFU61072.1"/>
    </source>
</evidence>
<dbReference type="PANTHER" id="PTHR30461">
    <property type="entry name" value="DNA-INVERTASE FROM LAMBDOID PROPHAGE"/>
    <property type="match status" value="1"/>
</dbReference>
<dbReference type="InterPro" id="IPR006118">
    <property type="entry name" value="Recombinase_CS"/>
</dbReference>
<sequence>MNINKTYGYARVSSKEQNLDRQIEALSKYVVDVERDIITDKASGKDFNRNGYLALRDNLLRKGDTLVIKELDRLGRNMQMVKEEWQKLIKKGVNILVIDTPILNTKDKTGLEKSLISNIVFELLSYMAEKERLKIHKRQAEGIAQAKAQGKHLGRPRLNLNTLSDKQLQILKVNYEKWISKEITAVTFMDMLDLKRNSFYKIIKQYEEGLK</sequence>
<evidence type="ECO:0000256" key="2">
    <source>
        <dbReference type="ARBA" id="ARBA00022908"/>
    </source>
</evidence>
<proteinExistence type="inferred from homology"/>
<dbReference type="PANTHER" id="PTHR30461:SF26">
    <property type="entry name" value="RESOLVASE HOMOLOG YNEB"/>
    <property type="match status" value="1"/>
</dbReference>
<dbReference type="Gene3D" id="3.40.50.1390">
    <property type="entry name" value="Resolvase, N-terminal catalytic domain"/>
    <property type="match status" value="1"/>
</dbReference>